<feature type="chain" id="PRO_5045212261" evidence="1">
    <location>
        <begin position="23"/>
        <end position="304"/>
    </location>
</feature>
<keyword evidence="1" id="KW-0732">Signal</keyword>
<accession>A0ABU0LDX8</accession>
<evidence type="ECO:0000313" key="2">
    <source>
        <dbReference type="EMBL" id="MDQ0505344.1"/>
    </source>
</evidence>
<dbReference type="RefSeq" id="WP_237344512.1">
    <property type="nucleotide sequence ID" value="NZ_JABWGX010000004.1"/>
</dbReference>
<evidence type="ECO:0000256" key="1">
    <source>
        <dbReference type="SAM" id="SignalP"/>
    </source>
</evidence>
<feature type="signal peptide" evidence="1">
    <location>
        <begin position="1"/>
        <end position="22"/>
    </location>
</feature>
<protein>
    <submittedName>
        <fullName evidence="2">Uncharacterized protein</fullName>
    </submittedName>
</protein>
<comment type="caution">
    <text evidence="2">The sequence shown here is derived from an EMBL/GenBank/DDBJ whole genome shotgun (WGS) entry which is preliminary data.</text>
</comment>
<sequence>MRGFFRPLACALLLASAWPAAAAADALSDYVAARDQAIAASLAAAKAHKSGDDAIIKRETAAMKDLSKRLTAVLGPMTFKALGSPTYTLNMLTYDEITPTRQLDGISFANADYTTRLVVTPEPVFNAWLAARAKDDDAPPALGAGPKAAMATNAFYNDALVFDGGYFQPYLELPITTTPGEKAYAVLGLQIDEAPGNALPDDIAILRIANGKAMVGLTSANLDIKPIAACNALWKPHEDKAAALTKVVEKDNKPEDPRWNDIQKILDEGSTAFRTCFAKEAPSQPFYAAAVGRAEAFLKAISGN</sequence>
<keyword evidence="3" id="KW-1185">Reference proteome</keyword>
<reference evidence="2 3" key="1">
    <citation type="submission" date="2023-07" db="EMBL/GenBank/DDBJ databases">
        <title>Genomic Encyclopedia of Type Strains, Phase IV (KMG-IV): sequencing the most valuable type-strain genomes for metagenomic binning, comparative biology and taxonomic classification.</title>
        <authorList>
            <person name="Goeker M."/>
        </authorList>
    </citation>
    <scope>NUCLEOTIDE SEQUENCE [LARGE SCALE GENOMIC DNA]</scope>
    <source>
        <strain evidence="2 3">DSM 3770</strain>
    </source>
</reference>
<gene>
    <name evidence="2" type="ORF">QOZ94_002140</name>
</gene>
<evidence type="ECO:0000313" key="3">
    <source>
        <dbReference type="Proteomes" id="UP001241747"/>
    </source>
</evidence>
<dbReference type="EMBL" id="JAUSVY010000004">
    <property type="protein sequence ID" value="MDQ0505344.1"/>
    <property type="molecule type" value="Genomic_DNA"/>
</dbReference>
<dbReference type="Proteomes" id="UP001241747">
    <property type="component" value="Unassembled WGS sequence"/>
</dbReference>
<organism evidence="2 3">
    <name type="scientific">Xanthobacter agilis</name>
    <dbReference type="NCBI Taxonomy" id="47492"/>
    <lineage>
        <taxon>Bacteria</taxon>
        <taxon>Pseudomonadati</taxon>
        <taxon>Pseudomonadota</taxon>
        <taxon>Alphaproteobacteria</taxon>
        <taxon>Hyphomicrobiales</taxon>
        <taxon>Xanthobacteraceae</taxon>
        <taxon>Xanthobacter</taxon>
    </lineage>
</organism>
<name>A0ABU0LDX8_XANAG</name>
<proteinExistence type="predicted"/>